<protein>
    <submittedName>
        <fullName evidence="1">Uncharacterized protein</fullName>
    </submittedName>
</protein>
<dbReference type="EMBL" id="WVIC01000041">
    <property type="protein sequence ID" value="NCJ08117.1"/>
    <property type="molecule type" value="Genomic_DNA"/>
</dbReference>
<accession>A0A8K2A230</accession>
<gene>
    <name evidence="1" type="ORF">GS597_16710</name>
</gene>
<evidence type="ECO:0000313" key="2">
    <source>
        <dbReference type="Proteomes" id="UP000607397"/>
    </source>
</evidence>
<name>A0A8K2A230_9CYAN</name>
<reference evidence="1" key="1">
    <citation type="submission" date="2019-12" db="EMBL/GenBank/DDBJ databases">
        <title>High-Quality draft genome sequences of three cyanobacteria isolated from the limestone walls of the Old Cathedral of Coimbra.</title>
        <authorList>
            <person name="Tiago I."/>
            <person name="Soares F."/>
            <person name="Portugal A."/>
        </authorList>
    </citation>
    <scope>NUCLEOTIDE SEQUENCE [LARGE SCALE GENOMIC DNA]</scope>
    <source>
        <strain evidence="1">C</strain>
    </source>
</reference>
<dbReference type="RefSeq" id="WP_161826593.1">
    <property type="nucleotide sequence ID" value="NZ_WVIC01000041.1"/>
</dbReference>
<keyword evidence="2" id="KW-1185">Reference proteome</keyword>
<proteinExistence type="predicted"/>
<evidence type="ECO:0000313" key="1">
    <source>
        <dbReference type="EMBL" id="NCJ08117.1"/>
    </source>
</evidence>
<sequence length="111" mass="12627">MNRAMPEAALDPETVRQLLNHAISLGFACDRVHLSDTPHAPEETWQVTSAPGHRQWVLQLSHSRWLLVIQGTSQIRFSHQEALVFLERLSRDTQLRSQVASARTHRARATV</sequence>
<organism evidence="1 2">
    <name type="scientific">Petrachloros mirabilis ULC683</name>
    <dbReference type="NCBI Taxonomy" id="2781853"/>
    <lineage>
        <taxon>Bacteria</taxon>
        <taxon>Bacillati</taxon>
        <taxon>Cyanobacteriota</taxon>
        <taxon>Cyanophyceae</taxon>
        <taxon>Synechococcales</taxon>
        <taxon>Petrachlorosaceae</taxon>
        <taxon>Petrachloros</taxon>
        <taxon>Petrachloros mirabilis</taxon>
    </lineage>
</organism>
<comment type="caution">
    <text evidence="1">The sequence shown here is derived from an EMBL/GenBank/DDBJ whole genome shotgun (WGS) entry which is preliminary data.</text>
</comment>
<dbReference type="Proteomes" id="UP000607397">
    <property type="component" value="Unassembled WGS sequence"/>
</dbReference>
<dbReference type="AlphaFoldDB" id="A0A8K2A230"/>
<dbReference type="PROSITE" id="PS51257">
    <property type="entry name" value="PROKAR_LIPOPROTEIN"/>
    <property type="match status" value="1"/>
</dbReference>